<dbReference type="Gene3D" id="3.40.640.10">
    <property type="entry name" value="Type I PLP-dependent aspartate aminotransferase-like (Major domain)"/>
    <property type="match status" value="1"/>
</dbReference>
<protein>
    <recommendedName>
        <fullName evidence="6">Aromatic amino acid beta-eliminating lyase/threonine aldolase domain-containing protein</fullName>
    </recommendedName>
</protein>
<comment type="similarity">
    <text evidence="2">Belongs to the threonine aldolase family.</text>
</comment>
<dbReference type="Pfam" id="PF01212">
    <property type="entry name" value="Beta_elim_lyase"/>
    <property type="match status" value="1"/>
</dbReference>
<evidence type="ECO:0000256" key="1">
    <source>
        <dbReference type="ARBA" id="ARBA00001933"/>
    </source>
</evidence>
<evidence type="ECO:0000256" key="4">
    <source>
        <dbReference type="ARBA" id="ARBA00023239"/>
    </source>
</evidence>
<comment type="cofactor">
    <cofactor evidence="1">
        <name>pyridoxal 5'-phosphate</name>
        <dbReference type="ChEBI" id="CHEBI:597326"/>
    </cofactor>
</comment>
<keyword evidence="3" id="KW-0663">Pyridoxal phosphate</keyword>
<reference evidence="7" key="1">
    <citation type="journal article" date="2020" name="BMC Genomics">
        <title>Correction to: Identification and distribution of gene clusters required for synthesis of sphingolipid metabolism inhibitors in diverse species of the filamentous fungus Fusarium.</title>
        <authorList>
            <person name="Kim H.S."/>
            <person name="Lohmar J.M."/>
            <person name="Busman M."/>
            <person name="Brown D.W."/>
            <person name="Naumann T.A."/>
            <person name="Divon H.H."/>
            <person name="Lysoe E."/>
            <person name="Uhlig S."/>
            <person name="Proctor R.H."/>
        </authorList>
    </citation>
    <scope>NUCLEOTIDE SEQUENCE</scope>
    <source>
        <strain evidence="7">NRRL 20472</strain>
    </source>
</reference>
<dbReference type="FunFam" id="3.40.640.10:FF:000030">
    <property type="entry name" value="Low-specificity L-threonine aldolase"/>
    <property type="match status" value="1"/>
</dbReference>
<evidence type="ECO:0000256" key="3">
    <source>
        <dbReference type="ARBA" id="ARBA00022898"/>
    </source>
</evidence>
<accession>A0A8H4TQQ4</accession>
<evidence type="ECO:0000256" key="2">
    <source>
        <dbReference type="ARBA" id="ARBA00006966"/>
    </source>
</evidence>
<reference evidence="7" key="2">
    <citation type="submission" date="2020-05" db="EMBL/GenBank/DDBJ databases">
        <authorList>
            <person name="Kim H.-S."/>
            <person name="Proctor R.H."/>
            <person name="Brown D.W."/>
        </authorList>
    </citation>
    <scope>NUCLEOTIDE SEQUENCE</scope>
    <source>
        <strain evidence="7">NRRL 20472</strain>
    </source>
</reference>
<organism evidence="7 8">
    <name type="scientific">Fusarium sarcochroum</name>
    <dbReference type="NCBI Taxonomy" id="1208366"/>
    <lineage>
        <taxon>Eukaryota</taxon>
        <taxon>Fungi</taxon>
        <taxon>Dikarya</taxon>
        <taxon>Ascomycota</taxon>
        <taxon>Pezizomycotina</taxon>
        <taxon>Sordariomycetes</taxon>
        <taxon>Hypocreomycetidae</taxon>
        <taxon>Hypocreales</taxon>
        <taxon>Nectriaceae</taxon>
        <taxon>Fusarium</taxon>
        <taxon>Fusarium lateritium species complex</taxon>
    </lineage>
</organism>
<keyword evidence="4" id="KW-0456">Lyase</keyword>
<dbReference type="Gene3D" id="3.90.1150.10">
    <property type="entry name" value="Aspartate Aminotransferase, domain 1"/>
    <property type="match status" value="1"/>
</dbReference>
<proteinExistence type="inferred from homology"/>
<evidence type="ECO:0000259" key="6">
    <source>
        <dbReference type="Pfam" id="PF01212"/>
    </source>
</evidence>
<dbReference type="InterPro" id="IPR015422">
    <property type="entry name" value="PyrdxlP-dep_Trfase_small"/>
</dbReference>
<dbReference type="PIRSF" id="PIRSF017617">
    <property type="entry name" value="Thr_aldolase"/>
    <property type="match status" value="1"/>
</dbReference>
<evidence type="ECO:0000313" key="7">
    <source>
        <dbReference type="EMBL" id="KAF4962169.1"/>
    </source>
</evidence>
<sequence length="416" mass="44704">MKSPIVASPFPTGSDEAVSYQHETMPSVTQAIHATESPFTPKVEAKLAANAEKASRDFRSDVVTVPTADMMHAILNASVSDDIYDEDGDTSVKALEQKLVEMTGMEAALWAVSGTQGNQICLRTHLTQPPHSVLLDHRAHVHCWESGALPVISQASATTVRPKNGVHLTLEDVKPNIVLDGNIHFPPTRVVALENTLFGTILPLADAQAISKYVRALPVPEGQKPVAMHLDAARLFDGVTGEGVDLKAYAACFDSMSICLAKGIGAPIGSIILGRKSFIDRAKWFRKMLGGGTRQPGMMAAAALTALEYTIPRFPVIHKMARSAASELEAIGYKFSLPVQTNMIILDLEAAGIPPSAFVEYCAREKVAVFPMARIVFHHQTSETAVQGLVLALGKLMEDKKNGVALEDKKVTGGYS</sequence>
<dbReference type="OrthoDB" id="10261951at2759"/>
<gene>
    <name evidence="7" type="ORF">FSARC_9743</name>
</gene>
<dbReference type="SUPFAM" id="SSF53383">
    <property type="entry name" value="PLP-dependent transferases"/>
    <property type="match status" value="1"/>
</dbReference>
<dbReference type="InterPro" id="IPR023603">
    <property type="entry name" value="Low_specificity_L-TA-like"/>
</dbReference>
<dbReference type="InterPro" id="IPR015424">
    <property type="entry name" value="PyrdxlP-dep_Trfase"/>
</dbReference>
<evidence type="ECO:0000256" key="5">
    <source>
        <dbReference type="PIRSR" id="PIRSR017617-1"/>
    </source>
</evidence>
<dbReference type="NCBIfam" id="NF041359">
    <property type="entry name" value="GntG_guanitoxin"/>
    <property type="match status" value="1"/>
</dbReference>
<dbReference type="EMBL" id="JABEXW010000564">
    <property type="protein sequence ID" value="KAF4962169.1"/>
    <property type="molecule type" value="Genomic_DNA"/>
</dbReference>
<dbReference type="GO" id="GO:0008732">
    <property type="term" value="F:L-allo-threonine aldolase activity"/>
    <property type="evidence" value="ECO:0007669"/>
    <property type="project" value="TreeGrafter"/>
</dbReference>
<dbReference type="GO" id="GO:0005829">
    <property type="term" value="C:cytosol"/>
    <property type="evidence" value="ECO:0007669"/>
    <property type="project" value="TreeGrafter"/>
</dbReference>
<dbReference type="PANTHER" id="PTHR48097:SF9">
    <property type="entry name" value="L-THREONINE ALDOLASE"/>
    <property type="match status" value="1"/>
</dbReference>
<dbReference type="Proteomes" id="UP000622797">
    <property type="component" value="Unassembled WGS sequence"/>
</dbReference>
<dbReference type="PANTHER" id="PTHR48097">
    <property type="entry name" value="L-THREONINE ALDOLASE-RELATED"/>
    <property type="match status" value="1"/>
</dbReference>
<comment type="caution">
    <text evidence="7">The sequence shown here is derived from an EMBL/GenBank/DDBJ whole genome shotgun (WGS) entry which is preliminary data.</text>
</comment>
<keyword evidence="8" id="KW-1185">Reference proteome</keyword>
<feature type="domain" description="Aromatic amino acid beta-eliminating lyase/threonine aldolase" evidence="6">
    <location>
        <begin position="57"/>
        <end position="350"/>
    </location>
</feature>
<dbReference type="GO" id="GO:0006545">
    <property type="term" value="P:glycine biosynthetic process"/>
    <property type="evidence" value="ECO:0007669"/>
    <property type="project" value="TreeGrafter"/>
</dbReference>
<evidence type="ECO:0000313" key="8">
    <source>
        <dbReference type="Proteomes" id="UP000622797"/>
    </source>
</evidence>
<dbReference type="AlphaFoldDB" id="A0A8H4TQQ4"/>
<dbReference type="GO" id="GO:0006567">
    <property type="term" value="P:L-threonine catabolic process"/>
    <property type="evidence" value="ECO:0007669"/>
    <property type="project" value="TreeGrafter"/>
</dbReference>
<dbReference type="InterPro" id="IPR015421">
    <property type="entry name" value="PyrdxlP-dep_Trfase_major"/>
</dbReference>
<dbReference type="InterPro" id="IPR001597">
    <property type="entry name" value="ArAA_b-elim_lyase/Thr_aldolase"/>
</dbReference>
<feature type="modified residue" description="N6-(pyridoxal phosphate)lysine" evidence="5">
    <location>
        <position position="262"/>
    </location>
</feature>
<name>A0A8H4TQQ4_9HYPO</name>